<evidence type="ECO:0000313" key="1">
    <source>
        <dbReference type="EMBL" id="CBY27608.1"/>
    </source>
</evidence>
<accession>A0A0H3NR21</accession>
<reference evidence="1 2" key="1">
    <citation type="journal article" date="2011" name="J. Bacteriol.">
        <title>Complete genome sequence of Yersinia enterocolitica subsp. palearctica serogroup O:3.</title>
        <authorList>
            <person name="Batzilla J."/>
            <person name="Hoper D."/>
            <person name="Antonenka U."/>
            <person name="Heesemann J."/>
            <person name="Rakin A."/>
        </authorList>
    </citation>
    <scope>NUCLEOTIDE SEQUENCE [LARGE SCALE GENOMIC DNA]</scope>
    <source>
        <strain evidence="2">DSM 13030 / CIP 106945 / Y11</strain>
    </source>
</reference>
<dbReference type="AlphaFoldDB" id="A0A0H3NR21"/>
<dbReference type="PATRIC" id="fig|930944.6.peg.570"/>
<dbReference type="Proteomes" id="UP000008084">
    <property type="component" value="Chromosome"/>
</dbReference>
<dbReference type="HOGENOM" id="CLU_3279012_0_0_6"/>
<dbReference type="KEGG" id="yey:Y11_05731"/>
<organism evidence="1 2">
    <name type="scientific">Yersinia enterocolitica subsp. palearctica serotype O:3 (strain DSM 13030 / CIP 106945 / Y11)</name>
    <dbReference type="NCBI Taxonomy" id="930944"/>
    <lineage>
        <taxon>Bacteria</taxon>
        <taxon>Pseudomonadati</taxon>
        <taxon>Pseudomonadota</taxon>
        <taxon>Gammaproteobacteria</taxon>
        <taxon>Enterobacterales</taxon>
        <taxon>Yersiniaceae</taxon>
        <taxon>Yersinia</taxon>
    </lineage>
</organism>
<name>A0A0H3NR21_YERE1</name>
<sequence>MNQILADYLGRYANHRQFRKLTKTKGAFPNENSLLKLLYLG</sequence>
<evidence type="ECO:0000313" key="2">
    <source>
        <dbReference type="Proteomes" id="UP000008084"/>
    </source>
</evidence>
<dbReference type="EMBL" id="FR729477">
    <property type="protein sequence ID" value="CBY27608.1"/>
    <property type="molecule type" value="Genomic_DNA"/>
</dbReference>
<protein>
    <submittedName>
        <fullName evidence="1">ISsod5, transposase</fullName>
    </submittedName>
</protein>
<gene>
    <name evidence="1" type="ordered locus">Y11_05731</name>
</gene>
<proteinExistence type="predicted"/>